<dbReference type="Pfam" id="PF23598">
    <property type="entry name" value="LRR_14"/>
    <property type="match status" value="1"/>
</dbReference>
<dbReference type="GO" id="GO:0098542">
    <property type="term" value="P:defense response to other organism"/>
    <property type="evidence" value="ECO:0007669"/>
    <property type="project" value="TreeGrafter"/>
</dbReference>
<dbReference type="SUPFAM" id="SSF52540">
    <property type="entry name" value="P-loop containing nucleoside triphosphate hydrolases"/>
    <property type="match status" value="1"/>
</dbReference>
<gene>
    <name evidence="6" type="ORF">F511_04032</name>
</gene>
<dbReference type="Pfam" id="PF00931">
    <property type="entry name" value="NB-ARC"/>
    <property type="match status" value="1"/>
</dbReference>
<reference evidence="6 7" key="1">
    <citation type="journal article" date="2015" name="Proc. Natl. Acad. Sci. U.S.A.">
        <title>The resurrection genome of Boea hygrometrica: A blueprint for survival of dehydration.</title>
        <authorList>
            <person name="Xiao L."/>
            <person name="Yang G."/>
            <person name="Zhang L."/>
            <person name="Yang X."/>
            <person name="Zhao S."/>
            <person name="Ji Z."/>
            <person name="Zhou Q."/>
            <person name="Hu M."/>
            <person name="Wang Y."/>
            <person name="Chen M."/>
            <person name="Xu Y."/>
            <person name="Jin H."/>
            <person name="Xiao X."/>
            <person name="Hu G."/>
            <person name="Bao F."/>
            <person name="Hu Y."/>
            <person name="Wan P."/>
            <person name="Li L."/>
            <person name="Deng X."/>
            <person name="Kuang T."/>
            <person name="Xiang C."/>
            <person name="Zhu J.K."/>
            <person name="Oliver M.J."/>
            <person name="He Y."/>
        </authorList>
    </citation>
    <scope>NUCLEOTIDE SEQUENCE [LARGE SCALE GENOMIC DNA]</scope>
    <source>
        <strain evidence="7">cv. XS01</strain>
    </source>
</reference>
<dbReference type="Proteomes" id="UP000250235">
    <property type="component" value="Unassembled WGS sequence"/>
</dbReference>
<sequence>MADFVASQLIHDLARHLEASSGVNMSDIIMSKVSVLTRLNRVLKHSHTNPLVVRNEETIRDLAYRIEDVIETCFVEVAVRVRKIEAESRKSLLTKIFTSLSHGSVLKNIKARIGELDSEIEKFKQISGIFDIGNAGDEPLLAATGGQRWLRQTHPRRNRKHFVGMGDELKKLVDLVVEKKTRVISIWGVTGLGKTTIARKIYDHSQVRESFEAFAWVCWEEGFQISNLLLKILRQLGPRKVNEAAQEETMINQLKEVQSQKNCLIVLDNIQDIGHWRQLSPAFEVERGHSVILLTTREGDVAYVEYPHELRLLDEYEGWDLLKQHAFPRNDVPDVGMFPTLGKEMVEKCGYLPSEISKLGRILSSKSTLVDWQMINNNISGYLHGQEIEGDEQLAIILDSIYDSLPYNLKQCFLYLGNFREDEEIDVEDLYFLWIAEGIVSSVNDQEEMTEDIANDEREKPALDMAQNYLTDLALREMVWMKRDELSATRRFQSCGLHSPARELCLWEGEKRGLRMEIIDFCSGKMPILDPASVRGKTRRLAIHFNQQAKSAKIDPHSMEHLRSLLFLNSDKKYLQLPLEISDFGNFKLLRVLKFVRCKFDGRKLPKGIDTLVNLRYLGLLYCDLDELPSSISNLRNLQILNIRVLEGQHLGFQDNIFNQLCYLSQLRLPYYTNRKHDQKLFLGNLPALETLFGFNSLIHDLTGLSLSKLRHLGAHVYNNDSLKHLLKFIKFNGARIRTNISVENKCDFTSQEGVAILEEVLLCPNLHALTLFTASLYKFPDCGKYVSPSLSELKLMGCKIKEDPMRALGKFPSLQKLCLGYGAFVGRKMSIQASSFPNLKNLEIHNLPYLEEWSLDEGAMPNLSSLIMRRCPKIKMIPDKLRFRHLKHMDVELAPEAFADVGEQAYLQNFYFVPSCKISIWYFKGLVNPEVKPPVVSDA</sequence>
<comment type="similarity">
    <text evidence="1">Belongs to the disease resistance NB-LRR family.</text>
</comment>
<evidence type="ECO:0000313" key="6">
    <source>
        <dbReference type="EMBL" id="KZV32324.1"/>
    </source>
</evidence>
<dbReference type="InterPro" id="IPR036388">
    <property type="entry name" value="WH-like_DNA-bd_sf"/>
</dbReference>
<dbReference type="PRINTS" id="PR00364">
    <property type="entry name" value="DISEASERSIST"/>
</dbReference>
<dbReference type="EMBL" id="KV006886">
    <property type="protein sequence ID" value="KZV32324.1"/>
    <property type="molecule type" value="Genomic_DNA"/>
</dbReference>
<accession>A0A2Z7BCU9</accession>
<dbReference type="InterPro" id="IPR032675">
    <property type="entry name" value="LRR_dom_sf"/>
</dbReference>
<keyword evidence="2" id="KW-0677">Repeat</keyword>
<dbReference type="Gene3D" id="3.80.10.10">
    <property type="entry name" value="Ribonuclease Inhibitor"/>
    <property type="match status" value="1"/>
</dbReference>
<keyword evidence="7" id="KW-1185">Reference proteome</keyword>
<proteinExistence type="inferred from homology"/>
<protein>
    <submittedName>
        <fullName evidence="6">Uncharacterized protein</fullName>
    </submittedName>
</protein>
<keyword evidence="3" id="KW-0611">Plant defense</keyword>
<feature type="domain" description="NB-ARC" evidence="4">
    <location>
        <begin position="170"/>
        <end position="330"/>
    </location>
</feature>
<dbReference type="AlphaFoldDB" id="A0A2Z7BCU9"/>
<evidence type="ECO:0000256" key="2">
    <source>
        <dbReference type="ARBA" id="ARBA00022737"/>
    </source>
</evidence>
<dbReference type="Gene3D" id="3.40.50.300">
    <property type="entry name" value="P-loop containing nucleotide triphosphate hydrolases"/>
    <property type="match status" value="1"/>
</dbReference>
<evidence type="ECO:0000259" key="4">
    <source>
        <dbReference type="Pfam" id="PF00931"/>
    </source>
</evidence>
<dbReference type="GO" id="GO:0043531">
    <property type="term" value="F:ADP binding"/>
    <property type="evidence" value="ECO:0007669"/>
    <property type="project" value="InterPro"/>
</dbReference>
<dbReference type="InterPro" id="IPR027417">
    <property type="entry name" value="P-loop_NTPase"/>
</dbReference>
<feature type="domain" description="Disease resistance R13L4/SHOC-2-like LRR" evidence="5">
    <location>
        <begin position="561"/>
        <end position="870"/>
    </location>
</feature>
<dbReference type="Gene3D" id="1.10.10.10">
    <property type="entry name" value="Winged helix-like DNA-binding domain superfamily/Winged helix DNA-binding domain"/>
    <property type="match status" value="1"/>
</dbReference>
<dbReference type="OrthoDB" id="646178at2759"/>
<evidence type="ECO:0000313" key="7">
    <source>
        <dbReference type="Proteomes" id="UP000250235"/>
    </source>
</evidence>
<evidence type="ECO:0000259" key="5">
    <source>
        <dbReference type="Pfam" id="PF23598"/>
    </source>
</evidence>
<organism evidence="6 7">
    <name type="scientific">Dorcoceras hygrometricum</name>
    <dbReference type="NCBI Taxonomy" id="472368"/>
    <lineage>
        <taxon>Eukaryota</taxon>
        <taxon>Viridiplantae</taxon>
        <taxon>Streptophyta</taxon>
        <taxon>Embryophyta</taxon>
        <taxon>Tracheophyta</taxon>
        <taxon>Spermatophyta</taxon>
        <taxon>Magnoliopsida</taxon>
        <taxon>eudicotyledons</taxon>
        <taxon>Gunneridae</taxon>
        <taxon>Pentapetalae</taxon>
        <taxon>asterids</taxon>
        <taxon>lamiids</taxon>
        <taxon>Lamiales</taxon>
        <taxon>Gesneriaceae</taxon>
        <taxon>Didymocarpoideae</taxon>
        <taxon>Trichosporeae</taxon>
        <taxon>Loxocarpinae</taxon>
        <taxon>Dorcoceras</taxon>
    </lineage>
</organism>
<evidence type="ECO:0000256" key="3">
    <source>
        <dbReference type="ARBA" id="ARBA00022821"/>
    </source>
</evidence>
<dbReference type="SUPFAM" id="SSF52058">
    <property type="entry name" value="L domain-like"/>
    <property type="match status" value="1"/>
</dbReference>
<name>A0A2Z7BCU9_9LAMI</name>
<dbReference type="InterPro" id="IPR055414">
    <property type="entry name" value="LRR_R13L4/SHOC2-like"/>
</dbReference>
<dbReference type="PANTHER" id="PTHR23155:SF1185">
    <property type="entry name" value="DISEASE RESISTANCE RPP8-LIKE PROTEIN 3-RELATED"/>
    <property type="match status" value="1"/>
</dbReference>
<evidence type="ECO:0000256" key="1">
    <source>
        <dbReference type="ARBA" id="ARBA00008894"/>
    </source>
</evidence>
<dbReference type="PANTHER" id="PTHR23155">
    <property type="entry name" value="DISEASE RESISTANCE PROTEIN RP"/>
    <property type="match status" value="1"/>
</dbReference>
<dbReference type="InterPro" id="IPR044974">
    <property type="entry name" value="Disease_R_plants"/>
</dbReference>
<dbReference type="InterPro" id="IPR002182">
    <property type="entry name" value="NB-ARC"/>
</dbReference>